<dbReference type="RefSeq" id="WP_344998731.1">
    <property type="nucleotide sequence ID" value="NZ_BAAAXV010000009.1"/>
</dbReference>
<dbReference type="Gene3D" id="3.30.200.20">
    <property type="entry name" value="Phosphorylase Kinase, domain 1"/>
    <property type="match status" value="1"/>
</dbReference>
<dbReference type="InterPro" id="IPR019775">
    <property type="entry name" value="WD40_repeat_CS"/>
</dbReference>
<dbReference type="Proteomes" id="UP001589532">
    <property type="component" value="Unassembled WGS sequence"/>
</dbReference>
<dbReference type="GO" id="GO:0016301">
    <property type="term" value="F:kinase activity"/>
    <property type="evidence" value="ECO:0007669"/>
    <property type="project" value="UniProtKB-KW"/>
</dbReference>
<feature type="repeat" description="WD" evidence="4">
    <location>
        <begin position="732"/>
        <end position="769"/>
    </location>
</feature>
<organism evidence="7 8">
    <name type="scientific">Nonomuraea helvata</name>
    <dbReference type="NCBI Taxonomy" id="37484"/>
    <lineage>
        <taxon>Bacteria</taxon>
        <taxon>Bacillati</taxon>
        <taxon>Actinomycetota</taxon>
        <taxon>Actinomycetes</taxon>
        <taxon>Streptosporangiales</taxon>
        <taxon>Streptosporangiaceae</taxon>
        <taxon>Nonomuraea</taxon>
    </lineage>
</organism>
<dbReference type="EMBL" id="JBHMBW010000051">
    <property type="protein sequence ID" value="MFB9628892.1"/>
    <property type="molecule type" value="Genomic_DNA"/>
</dbReference>
<dbReference type="PROSITE" id="PS50011">
    <property type="entry name" value="PROTEIN_KINASE_DOM"/>
    <property type="match status" value="1"/>
</dbReference>
<dbReference type="PROSITE" id="PS00678">
    <property type="entry name" value="WD_REPEATS_1"/>
    <property type="match status" value="4"/>
</dbReference>
<dbReference type="InterPro" id="IPR008271">
    <property type="entry name" value="Ser/Thr_kinase_AS"/>
</dbReference>
<dbReference type="SUPFAM" id="SSF56112">
    <property type="entry name" value="Protein kinase-like (PK-like)"/>
    <property type="match status" value="1"/>
</dbReference>
<keyword evidence="3" id="KW-0677">Repeat</keyword>
<evidence type="ECO:0000256" key="2">
    <source>
        <dbReference type="ARBA" id="ARBA00022574"/>
    </source>
</evidence>
<feature type="repeat" description="WD" evidence="4">
    <location>
        <begin position="687"/>
        <end position="730"/>
    </location>
</feature>
<dbReference type="Gene3D" id="1.10.510.10">
    <property type="entry name" value="Transferase(Phosphotransferase) domain 1"/>
    <property type="match status" value="1"/>
</dbReference>
<keyword evidence="8" id="KW-1185">Reference proteome</keyword>
<proteinExistence type="predicted"/>
<feature type="repeat" description="WD" evidence="4">
    <location>
        <begin position="510"/>
        <end position="553"/>
    </location>
</feature>
<feature type="repeat" description="WD" evidence="4">
    <location>
        <begin position="466"/>
        <end position="509"/>
    </location>
</feature>
<keyword evidence="2 4" id="KW-0853">WD repeat</keyword>
<dbReference type="InterPro" id="IPR036322">
    <property type="entry name" value="WD40_repeat_dom_sf"/>
</dbReference>
<dbReference type="Gene3D" id="2.130.10.10">
    <property type="entry name" value="YVTN repeat-like/Quinoprotein amine dehydrogenase"/>
    <property type="match status" value="2"/>
</dbReference>
<keyword evidence="1" id="KW-0963">Cytoplasm</keyword>
<dbReference type="InterPro" id="IPR000719">
    <property type="entry name" value="Prot_kinase_dom"/>
</dbReference>
<feature type="domain" description="Protein kinase" evidence="6">
    <location>
        <begin position="18"/>
        <end position="266"/>
    </location>
</feature>
<dbReference type="InterPro" id="IPR011009">
    <property type="entry name" value="Kinase-like_dom_sf"/>
</dbReference>
<reference evidence="7 8" key="1">
    <citation type="submission" date="2024-09" db="EMBL/GenBank/DDBJ databases">
        <authorList>
            <person name="Sun Q."/>
            <person name="Mori K."/>
        </authorList>
    </citation>
    <scope>NUCLEOTIDE SEQUENCE [LARGE SCALE GENOMIC DNA]</scope>
    <source>
        <strain evidence="7 8">JCM 3143</strain>
    </source>
</reference>
<evidence type="ECO:0000256" key="3">
    <source>
        <dbReference type="ARBA" id="ARBA00022737"/>
    </source>
</evidence>
<dbReference type="PANTHER" id="PTHR19849:SF0">
    <property type="entry name" value="PHOSPHOLIPASE A-2-ACTIVATING PROTEIN"/>
    <property type="match status" value="1"/>
</dbReference>
<evidence type="ECO:0000259" key="6">
    <source>
        <dbReference type="PROSITE" id="PS50011"/>
    </source>
</evidence>
<dbReference type="PRINTS" id="PR00320">
    <property type="entry name" value="GPROTEINBRPT"/>
</dbReference>
<evidence type="ECO:0000256" key="4">
    <source>
        <dbReference type="PROSITE-ProRule" id="PRU00221"/>
    </source>
</evidence>
<evidence type="ECO:0000313" key="8">
    <source>
        <dbReference type="Proteomes" id="UP001589532"/>
    </source>
</evidence>
<dbReference type="CDD" id="cd00200">
    <property type="entry name" value="WD40"/>
    <property type="match status" value="1"/>
</dbReference>
<dbReference type="SUPFAM" id="SSF50978">
    <property type="entry name" value="WD40 repeat-like"/>
    <property type="match status" value="1"/>
</dbReference>
<dbReference type="Pfam" id="PF00069">
    <property type="entry name" value="Pkinase"/>
    <property type="match status" value="1"/>
</dbReference>
<comment type="caution">
    <text evidence="7">The sequence shown here is derived from an EMBL/GenBank/DDBJ whole genome shotgun (WGS) entry which is preliminary data.</text>
</comment>
<feature type="repeat" description="WD" evidence="4">
    <location>
        <begin position="598"/>
        <end position="641"/>
    </location>
</feature>
<keyword evidence="7" id="KW-0418">Kinase</keyword>
<gene>
    <name evidence="7" type="ORF">ACFFSA_37955</name>
</gene>
<sequence>MPETHPLQPTDPRTLGEYRLIGRLGKGAQGTVYEAESPDGRRVAVKLLHTRLDRPGLDSERFMREVAAARRVAQFCTAQVLGAHMDGEHPYIVSELVDGISLQAVVRRTGPRTGGALYRLAVGTVTALAAIHRAGVVHRDFKPSNVLLGADGPRVIDFGIARAPDSAMTVSSGIVGTPAYMSPEQISGERVGPAADMFGWALTMVFAATGRPAFGEDSLPAVAYRVMHEDPDLSTLPDELRPIVQACLRKRADERPTAADALFALLANRGESPGVDDEIALNTGSQLAAERTPHAHGPAPAGPSTGNGWASPDGRTPAVGAGGWADPSGRVSASPRPGQWQTPPPYPMNAAPSAAAPRVDNDAFFKHAPVQERPDEAKARRRRAAMVSGSLVVALALAGGVLYFGPKMFGPGRQTGGIGAQATTSVSMSPVPTPTHTRSATPTPTPTVVPTQAVVPVLGKQDGKAFKGHTKGVQTLSALSAGGRTWLVTGGQDGRVRLWDLARHRSLATMRGHSEEVYAVACVMVGSTPMAVSGGYDGSVRLWNLKTHKGTVLGRHGDAVYAVAVTKVKGKYVAVTGDADGYLRFWDLKKRKATGKIIRAHREPVNWLSATHLGGRAVAISASEDKTVRVWDMAKRKAYGKAYKGHSKGVYSVAVGNVGGKTVIASGGKDGKIRIWDPGSRETIATLSGHKKIVYSLSFGALDGRTVLLSGGTDGTIRLWDPETRKTLGRPVKAHKKGVYAVGIVPLDEGAAIVSAGKDKVVRLWKLSS</sequence>
<feature type="region of interest" description="Disordered" evidence="5">
    <location>
        <begin position="423"/>
        <end position="448"/>
    </location>
</feature>
<feature type="repeat" description="WD" evidence="4">
    <location>
        <begin position="643"/>
        <end position="686"/>
    </location>
</feature>
<feature type="repeat" description="WD" evidence="4">
    <location>
        <begin position="553"/>
        <end position="596"/>
    </location>
</feature>
<dbReference type="InterPro" id="IPR020472">
    <property type="entry name" value="WD40_PAC1"/>
</dbReference>
<dbReference type="SMART" id="SM00320">
    <property type="entry name" value="WD40"/>
    <property type="match status" value="7"/>
</dbReference>
<evidence type="ECO:0000256" key="5">
    <source>
        <dbReference type="SAM" id="MobiDB-lite"/>
    </source>
</evidence>
<dbReference type="PROSITE" id="PS00108">
    <property type="entry name" value="PROTEIN_KINASE_ST"/>
    <property type="match status" value="1"/>
</dbReference>
<dbReference type="CDD" id="cd14014">
    <property type="entry name" value="STKc_PknB_like"/>
    <property type="match status" value="1"/>
</dbReference>
<dbReference type="PROSITE" id="PS50082">
    <property type="entry name" value="WD_REPEATS_2"/>
    <property type="match status" value="7"/>
</dbReference>
<dbReference type="PROSITE" id="PS50294">
    <property type="entry name" value="WD_REPEATS_REGION"/>
    <property type="match status" value="5"/>
</dbReference>
<name>A0ABV5SB77_9ACTN</name>
<accession>A0ABV5SB77</accession>
<dbReference type="InterPro" id="IPR015943">
    <property type="entry name" value="WD40/YVTN_repeat-like_dom_sf"/>
</dbReference>
<feature type="compositionally biased region" description="Low complexity" evidence="5">
    <location>
        <begin position="434"/>
        <end position="448"/>
    </location>
</feature>
<feature type="region of interest" description="Disordered" evidence="5">
    <location>
        <begin position="289"/>
        <end position="344"/>
    </location>
</feature>
<dbReference type="Pfam" id="PF00400">
    <property type="entry name" value="WD40"/>
    <property type="match status" value="7"/>
</dbReference>
<keyword evidence="7" id="KW-0808">Transferase</keyword>
<protein>
    <submittedName>
        <fullName evidence="7">Protein kinase</fullName>
    </submittedName>
</protein>
<dbReference type="PANTHER" id="PTHR19849">
    <property type="entry name" value="PHOSPHOLIPASE A-2-ACTIVATING PROTEIN"/>
    <property type="match status" value="1"/>
</dbReference>
<evidence type="ECO:0000256" key="1">
    <source>
        <dbReference type="ARBA" id="ARBA00022490"/>
    </source>
</evidence>
<evidence type="ECO:0000313" key="7">
    <source>
        <dbReference type="EMBL" id="MFB9628892.1"/>
    </source>
</evidence>
<dbReference type="InterPro" id="IPR001680">
    <property type="entry name" value="WD40_rpt"/>
</dbReference>